<name>A0A8H2JMM3_9GAMM</name>
<sequence length="91" mass="10382">MTEERLIFLLKTSICIGIFLILLGIYFHLYSDYMETLGVTGIIISAVCIAIGMVFSLPTKMYLTLVLMRREAHLKANDKAQKRKNNLNNID</sequence>
<feature type="transmembrane region" description="Helical" evidence="1">
    <location>
        <begin position="7"/>
        <end position="29"/>
    </location>
</feature>
<organism evidence="2 3">
    <name type="scientific">Colwellia ponticola</name>
    <dbReference type="NCBI Taxonomy" id="2304625"/>
    <lineage>
        <taxon>Bacteria</taxon>
        <taxon>Pseudomonadati</taxon>
        <taxon>Pseudomonadota</taxon>
        <taxon>Gammaproteobacteria</taxon>
        <taxon>Alteromonadales</taxon>
        <taxon>Colwelliaceae</taxon>
        <taxon>Colwellia</taxon>
    </lineage>
</organism>
<proteinExistence type="predicted"/>
<feature type="transmembrane region" description="Helical" evidence="1">
    <location>
        <begin position="41"/>
        <end position="63"/>
    </location>
</feature>
<dbReference type="RefSeq" id="WP_138623396.1">
    <property type="nucleotide sequence ID" value="NZ_SZVP01000010.1"/>
</dbReference>
<keyword evidence="1" id="KW-1133">Transmembrane helix</keyword>
<dbReference type="Proteomes" id="UP000307702">
    <property type="component" value="Unassembled WGS sequence"/>
</dbReference>
<dbReference type="OrthoDB" id="5772852at2"/>
<evidence type="ECO:0000313" key="3">
    <source>
        <dbReference type="Proteomes" id="UP000307702"/>
    </source>
</evidence>
<evidence type="ECO:0000256" key="1">
    <source>
        <dbReference type="SAM" id="Phobius"/>
    </source>
</evidence>
<keyword evidence="1" id="KW-0812">Transmembrane</keyword>
<reference evidence="2 3" key="1">
    <citation type="submission" date="2019-05" db="EMBL/GenBank/DDBJ databases">
        <title>Colwellia ponticola sp. nov., isolated from seawater.</title>
        <authorList>
            <person name="Yoon J.-H."/>
        </authorList>
    </citation>
    <scope>NUCLEOTIDE SEQUENCE [LARGE SCALE GENOMIC DNA]</scope>
    <source>
        <strain evidence="2 3">OISW-25</strain>
    </source>
</reference>
<keyword evidence="3" id="KW-1185">Reference proteome</keyword>
<dbReference type="EMBL" id="SZVP01000010">
    <property type="protein sequence ID" value="TMM44826.1"/>
    <property type="molecule type" value="Genomic_DNA"/>
</dbReference>
<protein>
    <submittedName>
        <fullName evidence="2">Uncharacterized protein</fullName>
    </submittedName>
</protein>
<accession>A0A8H2JMM3</accession>
<comment type="caution">
    <text evidence="2">The sequence shown here is derived from an EMBL/GenBank/DDBJ whole genome shotgun (WGS) entry which is preliminary data.</text>
</comment>
<keyword evidence="1" id="KW-0472">Membrane</keyword>
<evidence type="ECO:0000313" key="2">
    <source>
        <dbReference type="EMBL" id="TMM44826.1"/>
    </source>
</evidence>
<gene>
    <name evidence="2" type="ORF">FCS21_11195</name>
</gene>
<dbReference type="AlphaFoldDB" id="A0A8H2JMM3"/>